<gene>
    <name evidence="1" type="ORF">S01H4_65499</name>
</gene>
<protein>
    <submittedName>
        <fullName evidence="1">Uncharacterized protein</fullName>
    </submittedName>
</protein>
<comment type="caution">
    <text evidence="1">The sequence shown here is derived from an EMBL/GenBank/DDBJ whole genome shotgun (WGS) entry which is preliminary data.</text>
</comment>
<accession>X1F0Q0</accession>
<feature type="non-terminal residue" evidence="1">
    <location>
        <position position="1"/>
    </location>
</feature>
<organism evidence="1">
    <name type="scientific">marine sediment metagenome</name>
    <dbReference type="NCBI Taxonomy" id="412755"/>
    <lineage>
        <taxon>unclassified sequences</taxon>
        <taxon>metagenomes</taxon>
        <taxon>ecological metagenomes</taxon>
    </lineage>
</organism>
<sequence>VYYAEVRAHVSGLFAVASGDISVLSGYSNKRLGIDLPLGINEEVSPELAKLYDELDPEGKAGFVGNRYAFNKTGYGDQAVAMVDAQRAYMMSTILQSNLDRKLP</sequence>
<reference evidence="1" key="1">
    <citation type="journal article" date="2014" name="Front. Microbiol.">
        <title>High frequency of phylogenetically diverse reductive dehalogenase-homologous genes in deep subseafloor sedimentary metagenomes.</title>
        <authorList>
            <person name="Kawai M."/>
            <person name="Futagami T."/>
            <person name="Toyoda A."/>
            <person name="Takaki Y."/>
            <person name="Nishi S."/>
            <person name="Hori S."/>
            <person name="Arai W."/>
            <person name="Tsubouchi T."/>
            <person name="Morono Y."/>
            <person name="Uchiyama I."/>
            <person name="Ito T."/>
            <person name="Fujiyama A."/>
            <person name="Inagaki F."/>
            <person name="Takami H."/>
        </authorList>
    </citation>
    <scope>NUCLEOTIDE SEQUENCE</scope>
    <source>
        <strain evidence="1">Expedition CK06-06</strain>
    </source>
</reference>
<dbReference type="EMBL" id="BART01040108">
    <property type="protein sequence ID" value="GAH26155.1"/>
    <property type="molecule type" value="Genomic_DNA"/>
</dbReference>
<proteinExistence type="predicted"/>
<feature type="non-terminal residue" evidence="1">
    <location>
        <position position="104"/>
    </location>
</feature>
<dbReference type="AlphaFoldDB" id="X1F0Q0"/>
<name>X1F0Q0_9ZZZZ</name>
<evidence type="ECO:0000313" key="1">
    <source>
        <dbReference type="EMBL" id="GAH26155.1"/>
    </source>
</evidence>